<keyword evidence="1" id="KW-0472">Membrane</keyword>
<dbReference type="Gene3D" id="1.10.340.70">
    <property type="match status" value="1"/>
</dbReference>
<dbReference type="PANTHER" id="PTHR35046:SF26">
    <property type="entry name" value="RNA-DIRECTED DNA POLYMERASE"/>
    <property type="match status" value="1"/>
</dbReference>
<reference evidence="3 4" key="1">
    <citation type="journal article" date="2020" name="Mol. Plant">
        <title>The Chromosome-Based Rubber Tree Genome Provides New Insights into Spurge Genome Evolution and Rubber Biosynthesis.</title>
        <authorList>
            <person name="Liu J."/>
            <person name="Shi C."/>
            <person name="Shi C.C."/>
            <person name="Li W."/>
            <person name="Zhang Q.J."/>
            <person name="Zhang Y."/>
            <person name="Li K."/>
            <person name="Lu H.F."/>
            <person name="Shi C."/>
            <person name="Zhu S.T."/>
            <person name="Xiao Z.Y."/>
            <person name="Nan H."/>
            <person name="Yue Y."/>
            <person name="Zhu X.G."/>
            <person name="Wu Y."/>
            <person name="Hong X.N."/>
            <person name="Fan G.Y."/>
            <person name="Tong Y."/>
            <person name="Zhang D."/>
            <person name="Mao C.L."/>
            <person name="Liu Y.L."/>
            <person name="Hao S.J."/>
            <person name="Liu W.Q."/>
            <person name="Lv M.Q."/>
            <person name="Zhang H.B."/>
            <person name="Liu Y."/>
            <person name="Hu-Tang G.R."/>
            <person name="Wang J.P."/>
            <person name="Wang J.H."/>
            <person name="Sun Y.H."/>
            <person name="Ni S.B."/>
            <person name="Chen W.B."/>
            <person name="Zhang X.C."/>
            <person name="Jiao Y.N."/>
            <person name="Eichler E.E."/>
            <person name="Li G.H."/>
            <person name="Liu X."/>
            <person name="Gao L.Z."/>
        </authorList>
    </citation>
    <scope>NUCLEOTIDE SEQUENCE [LARGE SCALE GENOMIC DNA]</scope>
    <source>
        <strain evidence="4">cv. GT1</strain>
        <tissue evidence="3">Leaf</tissue>
    </source>
</reference>
<evidence type="ECO:0000259" key="2">
    <source>
        <dbReference type="Pfam" id="PF17921"/>
    </source>
</evidence>
<feature type="domain" description="Integrase zinc-binding" evidence="2">
    <location>
        <begin position="50"/>
        <end position="90"/>
    </location>
</feature>
<feature type="transmembrane region" description="Helical" evidence="1">
    <location>
        <begin position="123"/>
        <end position="143"/>
    </location>
</feature>
<dbReference type="EMBL" id="JAAGAX010000016">
    <property type="protein sequence ID" value="KAF2287776.1"/>
    <property type="molecule type" value="Genomic_DNA"/>
</dbReference>
<dbReference type="GO" id="GO:0003676">
    <property type="term" value="F:nucleic acid binding"/>
    <property type="evidence" value="ECO:0007669"/>
    <property type="project" value="InterPro"/>
</dbReference>
<sequence>MAAIQKTWQTDSIMQQLIAELQADNKSHAKYTWANNQLRREGKLVVGNSDALKTKLLKLYHNSALGGHSSVSVTSRRLAYVVYWRGLWRDGLFIDITMDFIEALPKSQGRTVIMVVVDRLTKYGHFIGLVHPFTAKIVAQAFLDYVFKLHGLPNSIVSNRDNVFTGLFWIVLLTIIGTGNLAREVQALKACNERMKNDKVK</sequence>
<accession>A0A6A6KHY2</accession>
<keyword evidence="4" id="KW-1185">Reference proteome</keyword>
<dbReference type="Gene3D" id="3.30.420.10">
    <property type="entry name" value="Ribonuclease H-like superfamily/Ribonuclease H"/>
    <property type="match status" value="1"/>
</dbReference>
<evidence type="ECO:0000313" key="4">
    <source>
        <dbReference type="Proteomes" id="UP000467840"/>
    </source>
</evidence>
<evidence type="ECO:0000256" key="1">
    <source>
        <dbReference type="SAM" id="Phobius"/>
    </source>
</evidence>
<dbReference type="InterPro" id="IPR036397">
    <property type="entry name" value="RNaseH_sf"/>
</dbReference>
<gene>
    <name evidence="3" type="ORF">GH714_002670</name>
</gene>
<dbReference type="Proteomes" id="UP000467840">
    <property type="component" value="Chromosome 8"/>
</dbReference>
<protein>
    <recommendedName>
        <fullName evidence="2">Integrase zinc-binding domain-containing protein</fullName>
    </recommendedName>
</protein>
<organism evidence="3 4">
    <name type="scientific">Hevea brasiliensis</name>
    <name type="common">Para rubber tree</name>
    <name type="synonym">Siphonia brasiliensis</name>
    <dbReference type="NCBI Taxonomy" id="3981"/>
    <lineage>
        <taxon>Eukaryota</taxon>
        <taxon>Viridiplantae</taxon>
        <taxon>Streptophyta</taxon>
        <taxon>Embryophyta</taxon>
        <taxon>Tracheophyta</taxon>
        <taxon>Spermatophyta</taxon>
        <taxon>Magnoliopsida</taxon>
        <taxon>eudicotyledons</taxon>
        <taxon>Gunneridae</taxon>
        <taxon>Pentapetalae</taxon>
        <taxon>rosids</taxon>
        <taxon>fabids</taxon>
        <taxon>Malpighiales</taxon>
        <taxon>Euphorbiaceae</taxon>
        <taxon>Crotonoideae</taxon>
        <taxon>Micrandreae</taxon>
        <taxon>Hevea</taxon>
    </lineage>
</organism>
<keyword evidence="1" id="KW-0812">Transmembrane</keyword>
<feature type="transmembrane region" description="Helical" evidence="1">
    <location>
        <begin position="163"/>
        <end position="182"/>
    </location>
</feature>
<comment type="caution">
    <text evidence="3">The sequence shown here is derived from an EMBL/GenBank/DDBJ whole genome shotgun (WGS) entry which is preliminary data.</text>
</comment>
<dbReference type="InterPro" id="IPR012337">
    <property type="entry name" value="RNaseH-like_sf"/>
</dbReference>
<name>A0A6A6KHY2_HEVBR</name>
<dbReference type="PANTHER" id="PTHR35046">
    <property type="entry name" value="ZINC KNUCKLE (CCHC-TYPE) FAMILY PROTEIN"/>
    <property type="match status" value="1"/>
</dbReference>
<dbReference type="AlphaFoldDB" id="A0A6A6KHY2"/>
<dbReference type="InterPro" id="IPR041588">
    <property type="entry name" value="Integrase_H2C2"/>
</dbReference>
<evidence type="ECO:0000313" key="3">
    <source>
        <dbReference type="EMBL" id="KAF2287776.1"/>
    </source>
</evidence>
<dbReference type="SUPFAM" id="SSF53098">
    <property type="entry name" value="Ribonuclease H-like"/>
    <property type="match status" value="1"/>
</dbReference>
<proteinExistence type="predicted"/>
<dbReference type="Pfam" id="PF17921">
    <property type="entry name" value="Integrase_H2C2"/>
    <property type="match status" value="1"/>
</dbReference>
<keyword evidence="1" id="KW-1133">Transmembrane helix</keyword>